<proteinExistence type="predicted"/>
<dbReference type="Proteomes" id="UP000807825">
    <property type="component" value="Unassembled WGS sequence"/>
</dbReference>
<evidence type="ECO:0000256" key="2">
    <source>
        <dbReference type="ARBA" id="ARBA00022833"/>
    </source>
</evidence>
<dbReference type="FunFam" id="2.170.150.20:FF:000007">
    <property type="entry name" value="Protein cereblon"/>
    <property type="match status" value="1"/>
</dbReference>
<dbReference type="EMBL" id="JACRDE010000092">
    <property type="protein sequence ID" value="MBI5248453.1"/>
    <property type="molecule type" value="Genomic_DNA"/>
</dbReference>
<feature type="domain" description="CULT" evidence="3">
    <location>
        <begin position="15"/>
        <end position="121"/>
    </location>
</feature>
<keyword evidence="1" id="KW-0479">Metal-binding</keyword>
<comment type="caution">
    <text evidence="4">The sequence shown here is derived from an EMBL/GenBank/DDBJ whole genome shotgun (WGS) entry which is preliminary data.</text>
</comment>
<protein>
    <recommendedName>
        <fullName evidence="3">CULT domain-containing protein</fullName>
    </recommendedName>
</protein>
<dbReference type="Pfam" id="PF03226">
    <property type="entry name" value="Yippee-Mis18"/>
    <property type="match status" value="1"/>
</dbReference>
<evidence type="ECO:0000313" key="4">
    <source>
        <dbReference type="EMBL" id="MBI5248453.1"/>
    </source>
</evidence>
<dbReference type="GO" id="GO:0046872">
    <property type="term" value="F:metal ion binding"/>
    <property type="evidence" value="ECO:0007669"/>
    <property type="project" value="UniProtKB-KW"/>
</dbReference>
<name>A0A9D6UY54_9BACT</name>
<evidence type="ECO:0000256" key="1">
    <source>
        <dbReference type="ARBA" id="ARBA00022723"/>
    </source>
</evidence>
<gene>
    <name evidence="4" type="ORF">HY912_03065</name>
</gene>
<dbReference type="CDD" id="cd15777">
    <property type="entry name" value="CRBN_C_like"/>
    <property type="match status" value="1"/>
</dbReference>
<dbReference type="InterPro" id="IPR004910">
    <property type="entry name" value="Yippee/Mis18/Cereblon"/>
</dbReference>
<sequence length="124" mass="14356">MVLGYVKTEQDDKHKTAYHCAWCGVFICHSGALVKLNGTDSHSFVNPSGVRCNFRTFRDCENVVFHEELYLEHSWFPGYGWRFLVCANCFHHLGWKYDAARQKIELPEFFGVLIDAVESEPDVH</sequence>
<accession>A0A9D6UY54</accession>
<keyword evidence="2" id="KW-0862">Zinc</keyword>
<dbReference type="PROSITE" id="PS51788">
    <property type="entry name" value="CULT"/>
    <property type="match status" value="1"/>
</dbReference>
<organism evidence="4 5">
    <name type="scientific">Desulfomonile tiedjei</name>
    <dbReference type="NCBI Taxonomy" id="2358"/>
    <lineage>
        <taxon>Bacteria</taxon>
        <taxon>Pseudomonadati</taxon>
        <taxon>Thermodesulfobacteriota</taxon>
        <taxon>Desulfomonilia</taxon>
        <taxon>Desulfomonilales</taxon>
        <taxon>Desulfomonilaceae</taxon>
        <taxon>Desulfomonile</taxon>
    </lineage>
</organism>
<dbReference type="Gene3D" id="2.170.150.20">
    <property type="entry name" value="Peptide methionine sulfoxide reductase"/>
    <property type="match status" value="1"/>
</dbReference>
<evidence type="ECO:0000313" key="5">
    <source>
        <dbReference type="Proteomes" id="UP000807825"/>
    </source>
</evidence>
<dbReference type="AlphaFoldDB" id="A0A9D6UY54"/>
<dbReference type="InterPro" id="IPR034750">
    <property type="entry name" value="CULT"/>
</dbReference>
<reference evidence="4" key="1">
    <citation type="submission" date="2020-07" db="EMBL/GenBank/DDBJ databases">
        <title>Huge and variable diversity of episymbiotic CPR bacteria and DPANN archaea in groundwater ecosystems.</title>
        <authorList>
            <person name="He C.Y."/>
            <person name="Keren R."/>
            <person name="Whittaker M."/>
            <person name="Farag I.F."/>
            <person name="Doudna J."/>
            <person name="Cate J.H.D."/>
            <person name="Banfield J.F."/>
        </authorList>
    </citation>
    <scope>NUCLEOTIDE SEQUENCE</scope>
    <source>
        <strain evidence="4">NC_groundwater_1664_Pr3_B-0.1um_52_9</strain>
    </source>
</reference>
<evidence type="ECO:0000259" key="3">
    <source>
        <dbReference type="PROSITE" id="PS51788"/>
    </source>
</evidence>